<dbReference type="Proteomes" id="UP000279972">
    <property type="component" value="Chromosome"/>
</dbReference>
<dbReference type="RefSeq" id="WP_028068966.1">
    <property type="nucleotide sequence ID" value="NZ_CP033924.1"/>
</dbReference>
<dbReference type="OrthoDB" id="320396at2"/>
<keyword evidence="8" id="KW-1185">Reference proteome</keyword>
<dbReference type="EMBL" id="CP033924">
    <property type="protein sequence ID" value="AZA84115.1"/>
    <property type="molecule type" value="Genomic_DNA"/>
</dbReference>
<dbReference type="GO" id="GO:0003676">
    <property type="term" value="F:nucleic acid binding"/>
    <property type="evidence" value="ECO:0007669"/>
    <property type="project" value="InterPro"/>
</dbReference>
<feature type="domain" description="ATP-cone" evidence="4">
    <location>
        <begin position="7"/>
        <end position="88"/>
    </location>
</feature>
<reference evidence="6 7" key="1">
    <citation type="submission" date="2018-01" db="EMBL/GenBank/DDBJ databases">
        <title>Draft genome sequences of Chryseobacterium lactis NCTC11390, Chryseobacterium oncorhynchi 701B-08, and Chryseobacterium viscerum 687B-08.</title>
        <authorList>
            <person name="Jeong J.-J."/>
            <person name="Lee Y.J."/>
            <person name="Park B."/>
            <person name="Choi I.-G."/>
            <person name="Kim K.D."/>
        </authorList>
    </citation>
    <scope>NUCLEOTIDE SEQUENCE [LARGE SCALE GENOMIC DNA]</scope>
    <source>
        <strain evidence="6 7">NCTC11390</strain>
    </source>
</reference>
<evidence type="ECO:0000256" key="3">
    <source>
        <dbReference type="PROSITE-ProRule" id="PRU00492"/>
    </source>
</evidence>
<reference evidence="5 8" key="2">
    <citation type="submission" date="2018-11" db="EMBL/GenBank/DDBJ databases">
        <title>Proposal to divide the Flavobacteriaceae and reorganize its genera based on Amino Acid Identity values calculated from whole genome sequences.</title>
        <authorList>
            <person name="Nicholson A.C."/>
            <person name="Gulvik C.A."/>
            <person name="Whitney A.M."/>
            <person name="Humrighouse B.W."/>
            <person name="Bell M."/>
            <person name="Holmes B."/>
            <person name="Steigerwalt A.G."/>
            <person name="Villarma A."/>
            <person name="Sheth M."/>
            <person name="Batra D."/>
            <person name="Pryor J."/>
            <person name="Bernardet J.-F."/>
            <person name="Hugo C."/>
            <person name="Kampfer P."/>
            <person name="Newman J."/>
            <person name="McQuiston J.R."/>
        </authorList>
    </citation>
    <scope>NUCLEOTIDE SEQUENCE [LARGE SCALE GENOMIC DNA]</scope>
    <source>
        <strain evidence="5 8">KC_1864</strain>
    </source>
</reference>
<dbReference type="Gene3D" id="3.40.1350.10">
    <property type="match status" value="1"/>
</dbReference>
<evidence type="ECO:0000256" key="2">
    <source>
        <dbReference type="ARBA" id="ARBA00022840"/>
    </source>
</evidence>
<evidence type="ECO:0000313" key="5">
    <source>
        <dbReference type="EMBL" id="AZA84115.1"/>
    </source>
</evidence>
<dbReference type="GO" id="GO:0005524">
    <property type="term" value="F:ATP binding"/>
    <property type="evidence" value="ECO:0007669"/>
    <property type="project" value="UniProtKB-UniRule"/>
</dbReference>
<keyword evidence="2 3" id="KW-0067">ATP-binding</keyword>
<dbReference type="InterPro" id="IPR011856">
    <property type="entry name" value="tRNA_endonuc-like_dom_sf"/>
</dbReference>
<dbReference type="SUPFAM" id="SSF52980">
    <property type="entry name" value="Restriction endonuclease-like"/>
    <property type="match status" value="1"/>
</dbReference>
<evidence type="ECO:0000256" key="1">
    <source>
        <dbReference type="ARBA" id="ARBA00022741"/>
    </source>
</evidence>
<dbReference type="PROSITE" id="PS51161">
    <property type="entry name" value="ATP_CONE"/>
    <property type="match status" value="1"/>
</dbReference>
<evidence type="ECO:0000313" key="7">
    <source>
        <dbReference type="Proteomes" id="UP000236262"/>
    </source>
</evidence>
<protein>
    <submittedName>
        <fullName evidence="6">ATPase</fullName>
    </submittedName>
</protein>
<dbReference type="InterPro" id="IPR011335">
    <property type="entry name" value="Restrct_endonuc-II-like"/>
</dbReference>
<evidence type="ECO:0000259" key="4">
    <source>
        <dbReference type="PROSITE" id="PS51161"/>
    </source>
</evidence>
<name>A0A3G6RHS0_CHRLC</name>
<sequence>MQKDKDIYILKASGQRVAFDSNKLRQSLSRSGAPPQQVELVLQKVQDKLIDGMATRDIYKTAFKWLRKIAKPASARYNLKKAIMALGPTGFPFEKLTSAILESMGYSTRTGVIVPGHCVKHEIDVIATKDDHHIMIECKFHNRQGFVSDVKIPLYIQSRFLDVEKQWQDSGCHGPQFHQSWIVTNGRFSEDAIQYGTCMKMSLVGWDYPRDKGLKDLIDRSGLYPVTCLISLTERDKKVLLANDIIVCSTLLQQQEMLIQIGLTPAKIREVVNECRMLCEQTK</sequence>
<evidence type="ECO:0000313" key="8">
    <source>
        <dbReference type="Proteomes" id="UP000279972"/>
    </source>
</evidence>
<proteinExistence type="predicted"/>
<organism evidence="6 7">
    <name type="scientific">Chryseobacterium lactis</name>
    <dbReference type="NCBI Taxonomy" id="1241981"/>
    <lineage>
        <taxon>Bacteria</taxon>
        <taxon>Pseudomonadati</taxon>
        <taxon>Bacteroidota</taxon>
        <taxon>Flavobacteriia</taxon>
        <taxon>Flavobacteriales</taxon>
        <taxon>Weeksellaceae</taxon>
        <taxon>Chryseobacterium group</taxon>
        <taxon>Chryseobacterium</taxon>
    </lineage>
</organism>
<keyword evidence="1 3" id="KW-0547">Nucleotide-binding</keyword>
<dbReference type="AlphaFoldDB" id="A0A3G6RHS0"/>
<dbReference type="KEGG" id="clac:EG342_20475"/>
<accession>A0A3G6RHS0</accession>
<dbReference type="EMBL" id="PPEH01000006">
    <property type="protein sequence ID" value="PNW12670.1"/>
    <property type="molecule type" value="Genomic_DNA"/>
</dbReference>
<dbReference type="CDD" id="cd22308">
    <property type="entry name" value="Af1548-like"/>
    <property type="match status" value="1"/>
</dbReference>
<gene>
    <name evidence="6" type="ORF">C1637_16635</name>
    <name evidence="5" type="ORF">EG342_20475</name>
</gene>
<dbReference type="InterPro" id="IPR005144">
    <property type="entry name" value="ATP-cone_dom"/>
</dbReference>
<evidence type="ECO:0000313" key="6">
    <source>
        <dbReference type="EMBL" id="PNW12670.1"/>
    </source>
</evidence>
<dbReference type="Proteomes" id="UP000236262">
    <property type="component" value="Unassembled WGS sequence"/>
</dbReference>
<dbReference type="GeneID" id="78464063"/>